<keyword evidence="5" id="KW-1185">Reference proteome</keyword>
<keyword evidence="3" id="KW-0732">Signal</keyword>
<feature type="transmembrane region" description="Helical" evidence="2">
    <location>
        <begin position="261"/>
        <end position="285"/>
    </location>
</feature>
<protein>
    <submittedName>
        <fullName evidence="4">Uncharacterized protein</fullName>
    </submittedName>
</protein>
<organism evidence="4 5">
    <name type="scientific">Cylindrotheca closterium</name>
    <dbReference type="NCBI Taxonomy" id="2856"/>
    <lineage>
        <taxon>Eukaryota</taxon>
        <taxon>Sar</taxon>
        <taxon>Stramenopiles</taxon>
        <taxon>Ochrophyta</taxon>
        <taxon>Bacillariophyta</taxon>
        <taxon>Bacillariophyceae</taxon>
        <taxon>Bacillariophycidae</taxon>
        <taxon>Bacillariales</taxon>
        <taxon>Bacillariaceae</taxon>
        <taxon>Cylindrotheca</taxon>
    </lineage>
</organism>
<evidence type="ECO:0000313" key="5">
    <source>
        <dbReference type="Proteomes" id="UP001295423"/>
    </source>
</evidence>
<evidence type="ECO:0000256" key="2">
    <source>
        <dbReference type="SAM" id="Phobius"/>
    </source>
</evidence>
<feature type="compositionally biased region" description="Low complexity" evidence="1">
    <location>
        <begin position="535"/>
        <end position="545"/>
    </location>
</feature>
<dbReference type="Proteomes" id="UP001295423">
    <property type="component" value="Unassembled WGS sequence"/>
</dbReference>
<sequence length="595" mass="66707">MKVCSAILLLIAAAVCNVEQASALRGNGMRASDLHRTERITRRRKLKKGTSGKEPYEIVAEHEGGLFGAVKKVAKKAKDKQEAVAAAAIAANITTSNATSVPTAVPVNETLPRDLPMFSLQFHTTSDYNPADDLSNYDELEMYLGQYLGDRMDEVFMDTPGEHLFTEVYIDETADPFIVDVYATANFRIPGQVPTHEYLVQQTKEALTVQEDPDEYVNDFDYLIESVRSMNTTNPFHKTVDIVYEPWAKKNPANSSSHSSYWASVFSLLGITAFLSLAIVISYAFKKHRESRFLLHDDPLQLHVVESRSGINGMSYNDEESLRHVDAVRKQYSDSNNLPQISFLEDPQDPQLEPAGSYEAPIFIGYKDEVVEEEDEEEKSVSEGSDEYTEQIVEDEGESIDEEVDDETIEEEFTDEPQEPKESNLGRFERLLGNLRNNESDDDETVEEEIIEDEDEEEESQSSYDEQTVESGDLLGLSTVPVQLRSESSRPLDPPQEEPQVATKDLFSMWENNGNKRTIAPVASLNEDEDESESPAEAPSADPPAQKSGLFSFWAIKAGESKDDDESAEEEVVTETEEEQAKEESNDDELEHTLV</sequence>
<name>A0AAD2FHQ9_9STRA</name>
<feature type="compositionally biased region" description="Acidic residues" evidence="1">
    <location>
        <begin position="440"/>
        <end position="460"/>
    </location>
</feature>
<comment type="caution">
    <text evidence="4">The sequence shown here is derived from an EMBL/GenBank/DDBJ whole genome shotgun (WGS) entry which is preliminary data.</text>
</comment>
<gene>
    <name evidence="4" type="ORF">CYCCA115_LOCUS6811</name>
</gene>
<feature type="compositionally biased region" description="Acidic residues" evidence="1">
    <location>
        <begin position="562"/>
        <end position="595"/>
    </location>
</feature>
<feature type="region of interest" description="Disordered" evidence="1">
    <location>
        <begin position="371"/>
        <end position="595"/>
    </location>
</feature>
<keyword evidence="2" id="KW-0812">Transmembrane</keyword>
<dbReference type="EMBL" id="CAKOGP040000879">
    <property type="protein sequence ID" value="CAJ1939961.1"/>
    <property type="molecule type" value="Genomic_DNA"/>
</dbReference>
<evidence type="ECO:0000256" key="1">
    <source>
        <dbReference type="SAM" id="MobiDB-lite"/>
    </source>
</evidence>
<feature type="signal peptide" evidence="3">
    <location>
        <begin position="1"/>
        <end position="23"/>
    </location>
</feature>
<evidence type="ECO:0000256" key="3">
    <source>
        <dbReference type="SAM" id="SignalP"/>
    </source>
</evidence>
<feature type="compositionally biased region" description="Basic and acidic residues" evidence="1">
    <location>
        <begin position="418"/>
        <end position="430"/>
    </location>
</feature>
<proteinExistence type="predicted"/>
<feature type="compositionally biased region" description="Acidic residues" evidence="1">
    <location>
        <begin position="371"/>
        <end position="417"/>
    </location>
</feature>
<reference evidence="4" key="1">
    <citation type="submission" date="2023-08" db="EMBL/GenBank/DDBJ databases">
        <authorList>
            <person name="Audoor S."/>
            <person name="Bilcke G."/>
        </authorList>
    </citation>
    <scope>NUCLEOTIDE SEQUENCE</scope>
</reference>
<feature type="chain" id="PRO_5042233912" evidence="3">
    <location>
        <begin position="24"/>
        <end position="595"/>
    </location>
</feature>
<keyword evidence="2" id="KW-0472">Membrane</keyword>
<evidence type="ECO:0000313" key="4">
    <source>
        <dbReference type="EMBL" id="CAJ1939961.1"/>
    </source>
</evidence>
<dbReference type="AlphaFoldDB" id="A0AAD2FHQ9"/>
<keyword evidence="2" id="KW-1133">Transmembrane helix</keyword>
<accession>A0AAD2FHQ9</accession>